<dbReference type="Proteomes" id="UP000177235">
    <property type="component" value="Unassembled WGS sequence"/>
</dbReference>
<dbReference type="PIRSF" id="PIRSF002070">
    <property type="entry name" value="SSB"/>
    <property type="match status" value="1"/>
</dbReference>
<dbReference type="GO" id="GO:0009295">
    <property type="term" value="C:nucleoid"/>
    <property type="evidence" value="ECO:0007669"/>
    <property type="project" value="TreeGrafter"/>
</dbReference>
<proteinExistence type="inferred from homology"/>
<feature type="compositionally biased region" description="Acidic residues" evidence="4">
    <location>
        <begin position="144"/>
        <end position="155"/>
    </location>
</feature>
<protein>
    <recommendedName>
        <fullName evidence="2 3">Single-stranded DNA-binding protein</fullName>
        <shortName evidence="2">SSB</shortName>
    </recommendedName>
</protein>
<feature type="region of interest" description="Disordered" evidence="4">
    <location>
        <begin position="111"/>
        <end position="155"/>
    </location>
</feature>
<reference evidence="5 6" key="1">
    <citation type="journal article" date="2016" name="Nat. Commun.">
        <title>Thousands of microbial genomes shed light on interconnected biogeochemical processes in an aquifer system.</title>
        <authorList>
            <person name="Anantharaman K."/>
            <person name="Brown C.T."/>
            <person name="Hug L.A."/>
            <person name="Sharon I."/>
            <person name="Castelle C.J."/>
            <person name="Probst A.J."/>
            <person name="Thomas B.C."/>
            <person name="Singh A."/>
            <person name="Wilkins M.J."/>
            <person name="Karaoz U."/>
            <person name="Brodie E.L."/>
            <person name="Williams K.H."/>
            <person name="Hubbard S.S."/>
            <person name="Banfield J.F."/>
        </authorList>
    </citation>
    <scope>NUCLEOTIDE SEQUENCE [LARGE SCALE GENOMIC DNA]</scope>
</reference>
<dbReference type="GO" id="GO:0006260">
    <property type="term" value="P:DNA replication"/>
    <property type="evidence" value="ECO:0007669"/>
    <property type="project" value="InterPro"/>
</dbReference>
<dbReference type="HAMAP" id="MF_00984">
    <property type="entry name" value="SSB"/>
    <property type="match status" value="1"/>
</dbReference>
<evidence type="ECO:0000256" key="4">
    <source>
        <dbReference type="SAM" id="MobiDB-lite"/>
    </source>
</evidence>
<dbReference type="CDD" id="cd04496">
    <property type="entry name" value="SSB_OBF"/>
    <property type="match status" value="1"/>
</dbReference>
<evidence type="ECO:0000256" key="3">
    <source>
        <dbReference type="PIRNR" id="PIRNR002070"/>
    </source>
</evidence>
<dbReference type="Pfam" id="PF00436">
    <property type="entry name" value="SSB"/>
    <property type="match status" value="1"/>
</dbReference>
<dbReference type="InterPro" id="IPR000424">
    <property type="entry name" value="Primosome_PriB/ssb"/>
</dbReference>
<dbReference type="AlphaFoldDB" id="A0A1F5QCU3"/>
<dbReference type="NCBIfam" id="TIGR00621">
    <property type="entry name" value="ssb"/>
    <property type="match status" value="1"/>
</dbReference>
<dbReference type="EMBL" id="MFFF01000004">
    <property type="protein sequence ID" value="OGE99999.1"/>
    <property type="molecule type" value="Genomic_DNA"/>
</dbReference>
<comment type="subunit">
    <text evidence="2">Homotetramer.</text>
</comment>
<evidence type="ECO:0000313" key="5">
    <source>
        <dbReference type="EMBL" id="OGE99999.1"/>
    </source>
</evidence>
<evidence type="ECO:0000256" key="2">
    <source>
        <dbReference type="HAMAP-Rule" id="MF_00984"/>
    </source>
</evidence>
<evidence type="ECO:0000256" key="1">
    <source>
        <dbReference type="ARBA" id="ARBA00023125"/>
    </source>
</evidence>
<gene>
    <name evidence="5" type="ORF">A3J05_02910</name>
</gene>
<accession>A0A1F5QCU3</accession>
<dbReference type="Gene3D" id="2.40.50.140">
    <property type="entry name" value="Nucleic acid-binding proteins"/>
    <property type="match status" value="1"/>
</dbReference>
<dbReference type="PANTHER" id="PTHR10302">
    <property type="entry name" value="SINGLE-STRANDED DNA-BINDING PROTEIN"/>
    <property type="match status" value="1"/>
</dbReference>
<comment type="caution">
    <text evidence="5">The sequence shown here is derived from an EMBL/GenBank/DDBJ whole genome shotgun (WGS) entry which is preliminary data.</text>
</comment>
<feature type="compositionally biased region" description="Low complexity" evidence="4">
    <location>
        <begin position="111"/>
        <end position="143"/>
    </location>
</feature>
<organism evidence="5 6">
    <name type="scientific">Candidatus Doudnabacteria bacterium RIFCSPLOWO2_02_FULL_48_13</name>
    <dbReference type="NCBI Taxonomy" id="1817845"/>
    <lineage>
        <taxon>Bacteria</taxon>
        <taxon>Candidatus Doudnaibacteriota</taxon>
    </lineage>
</organism>
<dbReference type="SUPFAM" id="SSF50249">
    <property type="entry name" value="Nucleic acid-binding proteins"/>
    <property type="match status" value="1"/>
</dbReference>
<dbReference type="PANTHER" id="PTHR10302:SF27">
    <property type="entry name" value="SINGLE-STRANDED DNA-BINDING PROTEIN"/>
    <property type="match status" value="1"/>
</dbReference>
<sequence>MDLNRATLIGRLTKDPETRTTTSGISVTSFTVATGSAWVDKTTGEKKETTEFHNVVAWRKLGEIVAQYMKKGRQIYVEGRIQTRSYDGQDGTKKYRTEIIADNIIMLDGRPASSSAASSAPAAGSEIRYEAPSAPAAKPATPSDTEEISVEDIPF</sequence>
<dbReference type="GO" id="GO:0003697">
    <property type="term" value="F:single-stranded DNA binding"/>
    <property type="evidence" value="ECO:0007669"/>
    <property type="project" value="UniProtKB-UniRule"/>
</dbReference>
<evidence type="ECO:0000313" key="6">
    <source>
        <dbReference type="Proteomes" id="UP000177235"/>
    </source>
</evidence>
<keyword evidence="1 2" id="KW-0238">DNA-binding</keyword>
<dbReference type="InterPro" id="IPR012340">
    <property type="entry name" value="NA-bd_OB-fold"/>
</dbReference>
<dbReference type="InterPro" id="IPR011344">
    <property type="entry name" value="ssDNA-bd"/>
</dbReference>
<name>A0A1F5QCU3_9BACT</name>
<dbReference type="PROSITE" id="PS50935">
    <property type="entry name" value="SSB"/>
    <property type="match status" value="1"/>
</dbReference>
<comment type="caution">
    <text evidence="2">Lacks conserved residue(s) required for the propagation of feature annotation.</text>
</comment>